<dbReference type="Gramene" id="KGN55312">
    <property type="protein sequence ID" value="KGN55312"/>
    <property type="gene ID" value="Csa_4G645860"/>
</dbReference>
<dbReference type="InterPro" id="IPR004314">
    <property type="entry name" value="Neprosin"/>
</dbReference>
<proteinExistence type="predicted"/>
<dbReference type="Proteomes" id="UP000029981">
    <property type="component" value="Chromosome 4"/>
</dbReference>
<reference evidence="2 3" key="3">
    <citation type="journal article" date="2010" name="BMC Genomics">
        <title>Transcriptome sequencing and comparative analysis of cucumber flowers with different sex types.</title>
        <authorList>
            <person name="Guo S."/>
            <person name="Zheng Y."/>
            <person name="Joung J.G."/>
            <person name="Liu S."/>
            <person name="Zhang Z."/>
            <person name="Crasta O.R."/>
            <person name="Sobral B.W."/>
            <person name="Xu Y."/>
            <person name="Huang S."/>
            <person name="Fei Z."/>
        </authorList>
    </citation>
    <scope>NUCLEOTIDE SEQUENCE [LARGE SCALE GENOMIC DNA]</scope>
    <source>
        <strain evidence="3">cv. 9930</strain>
    </source>
</reference>
<reference evidence="2 3" key="4">
    <citation type="journal article" date="2011" name="BMC Genomics">
        <title>RNA-Seq improves annotation of protein-coding genes in the cucumber genome.</title>
        <authorList>
            <person name="Li Z."/>
            <person name="Zhang Z."/>
            <person name="Yan P."/>
            <person name="Huang S."/>
            <person name="Fei Z."/>
            <person name="Lin K."/>
        </authorList>
    </citation>
    <scope>NUCLEOTIDE SEQUENCE [LARGE SCALE GENOMIC DNA]</scope>
    <source>
        <strain evidence="3">cv. 9930</strain>
    </source>
</reference>
<evidence type="ECO:0000313" key="3">
    <source>
        <dbReference type="Proteomes" id="UP000029981"/>
    </source>
</evidence>
<sequence length="128" mass="14150">MEIDKLDWVYIGHGFVHTNPSVTLGAVLDLMSLTDGQQFSLSVGISQNPRSKNWWLRLKVQGRPVGSNLRKVPHTGMAMGCGDYAGGLKTFACQVAQSRIVDISLQLKYPPKLGTWADEANCYSAYIY</sequence>
<feature type="domain" description="Neprosin PEP catalytic" evidence="1">
    <location>
        <begin position="13"/>
        <end position="60"/>
    </location>
</feature>
<dbReference type="AlphaFoldDB" id="A0A0A0L3X7"/>
<dbReference type="STRING" id="3659.A0A0A0L3X7"/>
<reference evidence="2 3" key="2">
    <citation type="journal article" date="2009" name="PLoS ONE">
        <title>An integrated genetic and cytogenetic map of the cucumber genome.</title>
        <authorList>
            <person name="Ren Y."/>
            <person name="Zhang Z."/>
            <person name="Liu J."/>
            <person name="Staub J.E."/>
            <person name="Han Y."/>
            <person name="Cheng Z."/>
            <person name="Li X."/>
            <person name="Lu J."/>
            <person name="Miao H."/>
            <person name="Kang H."/>
            <person name="Xie B."/>
            <person name="Gu X."/>
            <person name="Wang X."/>
            <person name="Du Y."/>
            <person name="Jin W."/>
            <person name="Huang S."/>
        </authorList>
    </citation>
    <scope>NUCLEOTIDE SEQUENCE [LARGE SCALE GENOMIC DNA]</scope>
    <source>
        <strain evidence="3">cv. 9930</strain>
    </source>
</reference>
<dbReference type="EMBL" id="CM002925">
    <property type="protein sequence ID" value="KGN55312.1"/>
    <property type="molecule type" value="Genomic_DNA"/>
</dbReference>
<reference evidence="2 3" key="1">
    <citation type="journal article" date="2009" name="Nat. Genet.">
        <title>The genome of the cucumber, Cucumis sativus L.</title>
        <authorList>
            <person name="Huang S."/>
            <person name="Li R."/>
            <person name="Zhang Z."/>
            <person name="Li L."/>
            <person name="Gu X."/>
            <person name="Fan W."/>
            <person name="Lucas W.J."/>
            <person name="Wang X."/>
            <person name="Xie B."/>
            <person name="Ni P."/>
            <person name="Ren Y."/>
            <person name="Zhu H."/>
            <person name="Li J."/>
            <person name="Lin K."/>
            <person name="Jin W."/>
            <person name="Fei Z."/>
            <person name="Li G."/>
            <person name="Staub J."/>
            <person name="Kilian A."/>
            <person name="van der Vossen E.A."/>
            <person name="Wu Y."/>
            <person name="Guo J."/>
            <person name="He J."/>
            <person name="Jia Z."/>
            <person name="Ren Y."/>
            <person name="Tian G."/>
            <person name="Lu Y."/>
            <person name="Ruan J."/>
            <person name="Qian W."/>
            <person name="Wang M."/>
            <person name="Huang Q."/>
            <person name="Li B."/>
            <person name="Xuan Z."/>
            <person name="Cao J."/>
            <person name="Asan"/>
            <person name="Wu Z."/>
            <person name="Zhang J."/>
            <person name="Cai Q."/>
            <person name="Bai Y."/>
            <person name="Zhao B."/>
            <person name="Han Y."/>
            <person name="Li Y."/>
            <person name="Li X."/>
            <person name="Wang S."/>
            <person name="Shi Q."/>
            <person name="Liu S."/>
            <person name="Cho W.K."/>
            <person name="Kim J.Y."/>
            <person name="Xu Y."/>
            <person name="Heller-Uszynska K."/>
            <person name="Miao H."/>
            <person name="Cheng Z."/>
            <person name="Zhang S."/>
            <person name="Wu J."/>
            <person name="Yang Y."/>
            <person name="Kang H."/>
            <person name="Li M."/>
            <person name="Liang H."/>
            <person name="Ren X."/>
            <person name="Shi Z."/>
            <person name="Wen M."/>
            <person name="Jian M."/>
            <person name="Yang H."/>
            <person name="Zhang G."/>
            <person name="Yang Z."/>
            <person name="Chen R."/>
            <person name="Liu S."/>
            <person name="Li J."/>
            <person name="Ma L."/>
            <person name="Liu H."/>
            <person name="Zhou Y."/>
            <person name="Zhao J."/>
            <person name="Fang X."/>
            <person name="Li G."/>
            <person name="Fang L."/>
            <person name="Li Y."/>
            <person name="Liu D."/>
            <person name="Zheng H."/>
            <person name="Zhang Y."/>
            <person name="Qin N."/>
            <person name="Li Z."/>
            <person name="Yang G."/>
            <person name="Yang S."/>
            <person name="Bolund L."/>
            <person name="Kristiansen K."/>
            <person name="Zheng H."/>
            <person name="Li S."/>
            <person name="Zhang X."/>
            <person name="Yang H."/>
            <person name="Wang J."/>
            <person name="Sun R."/>
            <person name="Zhang B."/>
            <person name="Jiang S."/>
            <person name="Wang J."/>
            <person name="Du Y."/>
            <person name="Li S."/>
        </authorList>
    </citation>
    <scope>NUCLEOTIDE SEQUENCE [LARGE SCALE GENOMIC DNA]</scope>
    <source>
        <strain evidence="3">cv. 9930</strain>
    </source>
</reference>
<dbReference type="InterPro" id="IPR022357">
    <property type="entry name" value="MIP_CS"/>
</dbReference>
<evidence type="ECO:0000259" key="1">
    <source>
        <dbReference type="Pfam" id="PF03080"/>
    </source>
</evidence>
<dbReference type="PROSITE" id="PS00221">
    <property type="entry name" value="MIP"/>
    <property type="match status" value="1"/>
</dbReference>
<protein>
    <recommendedName>
        <fullName evidence="1">Neprosin PEP catalytic domain-containing protein</fullName>
    </recommendedName>
</protein>
<name>A0A0A0L3X7_CUCSA</name>
<organism evidence="2 3">
    <name type="scientific">Cucumis sativus</name>
    <name type="common">Cucumber</name>
    <dbReference type="NCBI Taxonomy" id="3659"/>
    <lineage>
        <taxon>Eukaryota</taxon>
        <taxon>Viridiplantae</taxon>
        <taxon>Streptophyta</taxon>
        <taxon>Embryophyta</taxon>
        <taxon>Tracheophyta</taxon>
        <taxon>Spermatophyta</taxon>
        <taxon>Magnoliopsida</taxon>
        <taxon>eudicotyledons</taxon>
        <taxon>Gunneridae</taxon>
        <taxon>Pentapetalae</taxon>
        <taxon>rosids</taxon>
        <taxon>fabids</taxon>
        <taxon>Cucurbitales</taxon>
        <taxon>Cucurbitaceae</taxon>
        <taxon>Benincaseae</taxon>
        <taxon>Cucumis</taxon>
    </lineage>
</organism>
<keyword evidence="3" id="KW-1185">Reference proteome</keyword>
<accession>A0A0A0L3X7</accession>
<gene>
    <name evidence="2" type="ORF">Csa_4G645860</name>
</gene>
<evidence type="ECO:0000313" key="2">
    <source>
        <dbReference type="EMBL" id="KGN55312.1"/>
    </source>
</evidence>
<dbReference type="Pfam" id="PF03080">
    <property type="entry name" value="Neprosin"/>
    <property type="match status" value="1"/>
</dbReference>